<dbReference type="AlphaFoldDB" id="A0A377HY01"/>
<dbReference type="RefSeq" id="WP_018346683.1">
    <property type="nucleotide sequence ID" value="NZ_UGGZ01000001.1"/>
</dbReference>
<evidence type="ECO:0000313" key="1">
    <source>
        <dbReference type="EMBL" id="STO37549.1"/>
    </source>
</evidence>
<evidence type="ECO:0000313" key="3">
    <source>
        <dbReference type="Proteomes" id="UP000254232"/>
    </source>
</evidence>
<dbReference type="InterPro" id="IPR013321">
    <property type="entry name" value="Arc_rbn_hlx_hlx"/>
</dbReference>
<dbReference type="GeneID" id="77262834"/>
<dbReference type="InterPro" id="IPR010985">
    <property type="entry name" value="Ribbon_hlx_hlx"/>
</dbReference>
<gene>
    <name evidence="1" type="ORF">NCTC11413_00662</name>
    <name evidence="2" type="ORF">NCTC11413_02537</name>
</gene>
<sequence length="75" mass="8977">MARKTAYERYTEEGKKKLGKRANAYQKENYKKITIILKPEIFDEFEALREEEGLTRSKLIEKFLENYKKELALSD</sequence>
<dbReference type="Gene3D" id="1.10.1220.10">
    <property type="entry name" value="Met repressor-like"/>
    <property type="match status" value="1"/>
</dbReference>
<organism evidence="2 3">
    <name type="scientific">Gallibacterium anatis</name>
    <dbReference type="NCBI Taxonomy" id="750"/>
    <lineage>
        <taxon>Bacteria</taxon>
        <taxon>Pseudomonadati</taxon>
        <taxon>Pseudomonadota</taxon>
        <taxon>Gammaproteobacteria</taxon>
        <taxon>Pasteurellales</taxon>
        <taxon>Pasteurellaceae</taxon>
        <taxon>Gallibacterium</taxon>
    </lineage>
</organism>
<proteinExistence type="predicted"/>
<accession>A0A377HY01</accession>
<name>A0A377HY01_9PAST</name>
<dbReference type="EMBL" id="UGGZ01000002">
    <property type="protein sequence ID" value="STO61178.1"/>
    <property type="molecule type" value="Genomic_DNA"/>
</dbReference>
<reference evidence="2 3" key="1">
    <citation type="submission" date="2018-06" db="EMBL/GenBank/DDBJ databases">
        <authorList>
            <consortium name="Pathogen Informatics"/>
            <person name="Doyle S."/>
        </authorList>
    </citation>
    <scope>NUCLEOTIDE SEQUENCE [LARGE SCALE GENOMIC DNA]</scope>
    <source>
        <strain evidence="2 3">NCTC11413</strain>
    </source>
</reference>
<evidence type="ECO:0000313" key="2">
    <source>
        <dbReference type="EMBL" id="STO61178.1"/>
    </source>
</evidence>
<dbReference type="EMBL" id="UGGZ01000001">
    <property type="protein sequence ID" value="STO37549.1"/>
    <property type="molecule type" value="Genomic_DNA"/>
</dbReference>
<dbReference type="SUPFAM" id="SSF47598">
    <property type="entry name" value="Ribbon-helix-helix"/>
    <property type="match status" value="1"/>
</dbReference>
<protein>
    <submittedName>
        <fullName evidence="2">Uncharacterized protein</fullName>
    </submittedName>
</protein>
<dbReference type="Proteomes" id="UP000254232">
    <property type="component" value="Unassembled WGS sequence"/>
</dbReference>
<dbReference type="GO" id="GO:0006355">
    <property type="term" value="P:regulation of DNA-templated transcription"/>
    <property type="evidence" value="ECO:0007669"/>
    <property type="project" value="InterPro"/>
</dbReference>